<dbReference type="Proteomes" id="UP000030758">
    <property type="component" value="Unassembled WGS sequence"/>
</dbReference>
<proteinExistence type="predicted"/>
<reference evidence="1" key="1">
    <citation type="journal article" date="2014" name="Nat. Genet.">
        <title>Genome and transcriptome of the porcine whipworm Trichuris suis.</title>
        <authorList>
            <person name="Jex A.R."/>
            <person name="Nejsum P."/>
            <person name="Schwarz E.M."/>
            <person name="Hu L."/>
            <person name="Young N.D."/>
            <person name="Hall R.S."/>
            <person name="Korhonen P.K."/>
            <person name="Liao S."/>
            <person name="Thamsborg S."/>
            <person name="Xia J."/>
            <person name="Xu P."/>
            <person name="Wang S."/>
            <person name="Scheerlinck J.P."/>
            <person name="Hofmann A."/>
            <person name="Sternberg P.W."/>
            <person name="Wang J."/>
            <person name="Gasser R.B."/>
        </authorList>
    </citation>
    <scope>NUCLEOTIDE SEQUENCE [LARGE SCALE GENOMIC DNA]</scope>
    <source>
        <strain evidence="1">DCEP-RM93F</strain>
    </source>
</reference>
<gene>
    <name evidence="1" type="ORF">M514_23912</name>
</gene>
<name>A0A085N375_9BILA</name>
<evidence type="ECO:0000313" key="1">
    <source>
        <dbReference type="EMBL" id="KFD63921.1"/>
    </source>
</evidence>
<dbReference type="EMBL" id="KL367564">
    <property type="protein sequence ID" value="KFD63921.1"/>
    <property type="molecule type" value="Genomic_DNA"/>
</dbReference>
<accession>A0A085N375</accession>
<sequence>MPHAPVLSNPGIQEMPGCGKQVGSLPANPGMPARSCLIWAFKQCHMHLCSVIRAFKKCQDVVNKSAPSLLLQACQLAPA</sequence>
<dbReference type="AlphaFoldDB" id="A0A085N375"/>
<protein>
    <submittedName>
        <fullName evidence="1">Uncharacterized protein</fullName>
    </submittedName>
</protein>
<organism evidence="1">
    <name type="scientific">Trichuris suis</name>
    <name type="common">pig whipworm</name>
    <dbReference type="NCBI Taxonomy" id="68888"/>
    <lineage>
        <taxon>Eukaryota</taxon>
        <taxon>Metazoa</taxon>
        <taxon>Ecdysozoa</taxon>
        <taxon>Nematoda</taxon>
        <taxon>Enoplea</taxon>
        <taxon>Dorylaimia</taxon>
        <taxon>Trichinellida</taxon>
        <taxon>Trichuridae</taxon>
        <taxon>Trichuris</taxon>
    </lineage>
</organism>